<gene>
    <name evidence="6" type="ORF">Egran_05550</name>
</gene>
<accession>A0A232LR95</accession>
<dbReference type="OrthoDB" id="4388755at2759"/>
<evidence type="ECO:0000256" key="4">
    <source>
        <dbReference type="SAM" id="MobiDB-lite"/>
    </source>
</evidence>
<dbReference type="AlphaFoldDB" id="A0A232LR95"/>
<proteinExistence type="inferred from homology"/>
<dbReference type="Pfam" id="PF10528">
    <property type="entry name" value="GLEYA"/>
    <property type="match status" value="1"/>
</dbReference>
<evidence type="ECO:0000313" key="7">
    <source>
        <dbReference type="Proteomes" id="UP000243515"/>
    </source>
</evidence>
<dbReference type="SUPFAM" id="SSF89372">
    <property type="entry name" value="Fucose-specific lectin"/>
    <property type="match status" value="1"/>
</dbReference>
<keyword evidence="7" id="KW-1185">Reference proteome</keyword>
<comment type="similarity">
    <text evidence="1">Belongs to the fungal fucose-specific lectin family.</text>
</comment>
<feature type="domain" description="GLEYA adhesin" evidence="5">
    <location>
        <begin position="426"/>
        <end position="518"/>
    </location>
</feature>
<sequence length="559" mass="61992">MLDFTCLAVVESVVNDIQYVRVYYQNQDRRIKESCFDTKNGWYARGQDVVVTAKLYSPIAVSSWDKGKQIRIYYLNDQNKICERVGTANSPGAPSAWENGCVFDVKVLPDSQLGVARFGRDDANISVFYQKEGGHLGEIKYQKRADEWNPSRTEFPKAYSGSSIYATSAKPAGEVRLYYQDIGRTIKEHYMKKGGVWEPGDDNIPNVVLAPKASISVLSRGYENKPSDLLIQVFSVRHDNKLIGMAYDQEDGGWEAKAKEYVNTLVPSSSGFSAVAACGNVKEGLISVFYQSEANIIAKYSLGEQKRSPLGIPTSLDIDTGNHTKTDDGNVKDDAKYSGNNNAIPAGDSNDRAIPTSAIESGFGLAYAIQEHTWTTNTDKVPPVTSLKTSPPIQQGYTSVIGFNEDSRWSSFIYGGLMIDTKQGKAVNHRGYLYAKVGGDYSFSVPQVQYDLTLLWVGETALKDYDTDNAFIVYKRPESGAWPSAITKTMHCYKGSYTPIRIITMCYSGTFYLDFTIKAPDGTMVLSGKKPQAYDWIKQHSPRGDLVNATPFPHFGKEI</sequence>
<feature type="compositionally biased region" description="Basic and acidic residues" evidence="4">
    <location>
        <begin position="320"/>
        <end position="336"/>
    </location>
</feature>
<organism evidence="6 7">
    <name type="scientific">Elaphomyces granulatus</name>
    <dbReference type="NCBI Taxonomy" id="519963"/>
    <lineage>
        <taxon>Eukaryota</taxon>
        <taxon>Fungi</taxon>
        <taxon>Dikarya</taxon>
        <taxon>Ascomycota</taxon>
        <taxon>Pezizomycotina</taxon>
        <taxon>Eurotiomycetes</taxon>
        <taxon>Eurotiomycetidae</taxon>
        <taxon>Eurotiales</taxon>
        <taxon>Elaphomycetaceae</taxon>
        <taxon>Elaphomyces</taxon>
    </lineage>
</organism>
<dbReference type="Pfam" id="PF07938">
    <property type="entry name" value="Fungal_lectin"/>
    <property type="match status" value="1"/>
</dbReference>
<name>A0A232LR95_9EURO</name>
<comment type="caution">
    <text evidence="6">The sequence shown here is derived from an EMBL/GenBank/DDBJ whole genome shotgun (WGS) entry which is preliminary data.</text>
</comment>
<evidence type="ECO:0000313" key="6">
    <source>
        <dbReference type="EMBL" id="OXV06683.1"/>
    </source>
</evidence>
<protein>
    <recommendedName>
        <fullName evidence="2">Fucose-specific lectin</fullName>
    </recommendedName>
</protein>
<evidence type="ECO:0000256" key="2">
    <source>
        <dbReference type="ARBA" id="ARBA00015560"/>
    </source>
</evidence>
<dbReference type="Gene3D" id="2.120.10.70">
    <property type="entry name" value="Fucose-specific lectin"/>
    <property type="match status" value="1"/>
</dbReference>
<feature type="region of interest" description="Disordered" evidence="4">
    <location>
        <begin position="313"/>
        <end position="351"/>
    </location>
</feature>
<dbReference type="GO" id="GO:0030246">
    <property type="term" value="F:carbohydrate binding"/>
    <property type="evidence" value="ECO:0007669"/>
    <property type="project" value="UniProtKB-KW"/>
</dbReference>
<keyword evidence="3" id="KW-0430">Lectin</keyword>
<dbReference type="InterPro" id="IPR018871">
    <property type="entry name" value="GLEYA_adhesin_domain"/>
</dbReference>
<dbReference type="EMBL" id="NPHW01005521">
    <property type="protein sequence ID" value="OXV06683.1"/>
    <property type="molecule type" value="Genomic_DNA"/>
</dbReference>
<reference evidence="6 7" key="1">
    <citation type="journal article" date="2015" name="Environ. Microbiol.">
        <title>Metagenome sequence of Elaphomyces granulatus from sporocarp tissue reveals Ascomycota ectomycorrhizal fingerprints of genome expansion and a Proteobacteria-rich microbiome.</title>
        <authorList>
            <person name="Quandt C.A."/>
            <person name="Kohler A."/>
            <person name="Hesse C.N."/>
            <person name="Sharpton T.J."/>
            <person name="Martin F."/>
            <person name="Spatafora J.W."/>
        </authorList>
    </citation>
    <scope>NUCLEOTIDE SEQUENCE [LARGE SCALE GENOMIC DNA]</scope>
    <source>
        <strain evidence="6 7">OSC145934</strain>
    </source>
</reference>
<evidence type="ECO:0000256" key="3">
    <source>
        <dbReference type="ARBA" id="ARBA00022734"/>
    </source>
</evidence>
<evidence type="ECO:0000256" key="1">
    <source>
        <dbReference type="ARBA" id="ARBA00009042"/>
    </source>
</evidence>
<dbReference type="InterPro" id="IPR012475">
    <property type="entry name" value="Fungal_lectin"/>
</dbReference>
<dbReference type="Proteomes" id="UP000243515">
    <property type="component" value="Unassembled WGS sequence"/>
</dbReference>
<evidence type="ECO:0000259" key="5">
    <source>
        <dbReference type="Pfam" id="PF10528"/>
    </source>
</evidence>
<dbReference type="Gene3D" id="2.60.120.1560">
    <property type="match status" value="1"/>
</dbReference>